<sequence length="154" mass="18186">MKFTIIGILILFCFQRASAQQDKIKYDSVYYKLDTTSVAIKDRMFSFDQEAHFKEYILLCKCYPQNKDVLFYSNTTRPNDTKSISLEEFNQIKTVSITQLIEMAVNFSKHRIDKQRFFFIFPDGKNMKMTRVTLAEPLKTKAPIRDYIIIPPKK</sequence>
<evidence type="ECO:0000313" key="1">
    <source>
        <dbReference type="EMBL" id="KIO74471.1"/>
    </source>
</evidence>
<proteinExistence type="predicted"/>
<comment type="caution">
    <text evidence="1">The sequence shown here is derived from an EMBL/GenBank/DDBJ whole genome shotgun (WGS) entry which is preliminary data.</text>
</comment>
<dbReference type="OrthoDB" id="799019at2"/>
<evidence type="ECO:0000313" key="2">
    <source>
        <dbReference type="Proteomes" id="UP000032049"/>
    </source>
</evidence>
<dbReference type="EMBL" id="JXRA01000186">
    <property type="protein sequence ID" value="KIO74471.1"/>
    <property type="molecule type" value="Genomic_DNA"/>
</dbReference>
<dbReference type="RefSeq" id="WP_041887346.1">
    <property type="nucleotide sequence ID" value="NZ_CP157278.1"/>
</dbReference>
<organism evidence="1 2">
    <name type="scientific">Pedobacter lusitanus</name>
    <dbReference type="NCBI Taxonomy" id="1503925"/>
    <lineage>
        <taxon>Bacteria</taxon>
        <taxon>Pseudomonadati</taxon>
        <taxon>Bacteroidota</taxon>
        <taxon>Sphingobacteriia</taxon>
        <taxon>Sphingobacteriales</taxon>
        <taxon>Sphingobacteriaceae</taxon>
        <taxon>Pedobacter</taxon>
    </lineage>
</organism>
<accession>A0A0D0GJA2</accession>
<keyword evidence="2" id="KW-1185">Reference proteome</keyword>
<gene>
    <name evidence="1" type="ORF">TH53_26225</name>
</gene>
<name>A0A0D0GJA2_9SPHI</name>
<reference evidence="1 2" key="1">
    <citation type="submission" date="2015-01" db="EMBL/GenBank/DDBJ databases">
        <title>Draft genome sequence of Pedobacter sp. NL19 isolated from sludge of an effluent treatment pond in an abandoned uranium mine.</title>
        <authorList>
            <person name="Santos T."/>
            <person name="Caetano T."/>
            <person name="Covas C."/>
            <person name="Cruz A."/>
            <person name="Mendo S."/>
        </authorList>
    </citation>
    <scope>NUCLEOTIDE SEQUENCE [LARGE SCALE GENOMIC DNA]</scope>
    <source>
        <strain evidence="1 2">NL19</strain>
    </source>
</reference>
<dbReference type="Proteomes" id="UP000032049">
    <property type="component" value="Unassembled WGS sequence"/>
</dbReference>
<protein>
    <submittedName>
        <fullName evidence="1">Uncharacterized protein</fullName>
    </submittedName>
</protein>
<dbReference type="AlphaFoldDB" id="A0A0D0GJA2"/>